<dbReference type="Pfam" id="PF02470">
    <property type="entry name" value="MlaD"/>
    <property type="match status" value="1"/>
</dbReference>
<evidence type="ECO:0000313" key="5">
    <source>
        <dbReference type="Proteomes" id="UP001595909"/>
    </source>
</evidence>
<evidence type="ECO:0000256" key="1">
    <source>
        <dbReference type="SAM" id="MobiDB-lite"/>
    </source>
</evidence>
<dbReference type="Proteomes" id="UP001595909">
    <property type="component" value="Unassembled WGS sequence"/>
</dbReference>
<dbReference type="PANTHER" id="PTHR33371:SF4">
    <property type="entry name" value="INTERMEMBRANE PHOSPHOLIPID TRANSPORT SYSTEM BINDING PROTEIN MLAD"/>
    <property type="match status" value="1"/>
</dbReference>
<dbReference type="InterPro" id="IPR052336">
    <property type="entry name" value="MlaD_Phospholipid_Transporter"/>
</dbReference>
<dbReference type="EMBL" id="JBHSIM010000013">
    <property type="protein sequence ID" value="MFC4832053.1"/>
    <property type="molecule type" value="Genomic_DNA"/>
</dbReference>
<evidence type="ECO:0000259" key="3">
    <source>
        <dbReference type="Pfam" id="PF02470"/>
    </source>
</evidence>
<keyword evidence="5" id="KW-1185">Reference proteome</keyword>
<evidence type="ECO:0000256" key="2">
    <source>
        <dbReference type="SAM" id="Phobius"/>
    </source>
</evidence>
<dbReference type="RefSeq" id="WP_274189819.1">
    <property type="nucleotide sequence ID" value="NZ_BAABHN010000013.1"/>
</dbReference>
<accession>A0ABV9RCX0</accession>
<feature type="transmembrane region" description="Helical" evidence="2">
    <location>
        <begin position="24"/>
        <end position="46"/>
    </location>
</feature>
<feature type="domain" description="Mce/MlaD" evidence="3">
    <location>
        <begin position="60"/>
        <end position="135"/>
    </location>
</feature>
<reference evidence="5" key="1">
    <citation type="journal article" date="2019" name="Int. J. Syst. Evol. Microbiol.">
        <title>The Global Catalogue of Microorganisms (GCM) 10K type strain sequencing project: providing services to taxonomists for standard genome sequencing and annotation.</title>
        <authorList>
            <consortium name="The Broad Institute Genomics Platform"/>
            <consortium name="The Broad Institute Genome Sequencing Center for Infectious Disease"/>
            <person name="Wu L."/>
            <person name="Ma J."/>
        </authorList>
    </citation>
    <scope>NUCLEOTIDE SEQUENCE [LARGE SCALE GENOMIC DNA]</scope>
    <source>
        <strain evidence="5">CCUG 50347</strain>
    </source>
</reference>
<gene>
    <name evidence="4" type="ORF">ACFPEL_06485</name>
</gene>
<evidence type="ECO:0000313" key="4">
    <source>
        <dbReference type="EMBL" id="MFC4832053.1"/>
    </source>
</evidence>
<name>A0ABV9RCX0_9PSEU</name>
<dbReference type="InterPro" id="IPR003399">
    <property type="entry name" value="Mce/MlaD"/>
</dbReference>
<dbReference type="PANTHER" id="PTHR33371">
    <property type="entry name" value="INTERMEMBRANE PHOSPHOLIPID TRANSPORT SYSTEM BINDING PROTEIN MLAD-RELATED"/>
    <property type="match status" value="1"/>
</dbReference>
<keyword evidence="2" id="KW-0812">Transmembrane</keyword>
<comment type="caution">
    <text evidence="4">The sequence shown here is derived from an EMBL/GenBank/DDBJ whole genome shotgun (WGS) entry which is preliminary data.</text>
</comment>
<feature type="region of interest" description="Disordered" evidence="1">
    <location>
        <begin position="408"/>
        <end position="436"/>
    </location>
</feature>
<keyword evidence="2" id="KW-1133">Transmembrane helix</keyword>
<protein>
    <submittedName>
        <fullName evidence="4">MlaD family protein</fullName>
    </submittedName>
</protein>
<proteinExistence type="predicted"/>
<feature type="compositionally biased region" description="Basic and acidic residues" evidence="1">
    <location>
        <begin position="427"/>
        <end position="436"/>
    </location>
</feature>
<keyword evidence="2" id="KW-0472">Membrane</keyword>
<sequence length="436" mass="45699">MTHPTKSPTGIRARWDRMRNIPGLGRNLVTVAVLVVLGIASGAYILSHYSVTFPWQSRDTIAIEFTKGPGLIADGGQEVRIAGVPVGVVSSVEAQADSVRAIVDLDPGHPIHTDARAELRSKTPLNDPYVTIQPGSPGAPTLPTDGSTPIPRSQTVRLTQPFEVLNNLDERTRVALTSLVEQANVGLNDAPNTLPASLRSANGALDTLRPVAEQLATRRETIRSLVTDLSQISAAAGHDDRRLASLVSSLQQTLSTVVNRDDELSTTLNQLPGLGGDLRHAMSSVSALTTQLDPTLDNLNAASQELPPALDRLSETIETAGPVIDAARPVVAKARPVVGDLRPLVSDANAALGDLGPTVGLLPNATAQVAPWLPNLQAFIYQTSSAFSLQDGNGGYGRAQVFIDASNPLGGLQDEVGGTSPGPGDGARSEETGDQN</sequence>
<organism evidence="4 5">
    <name type="scientific">Actinomycetospora chibensis</name>
    <dbReference type="NCBI Taxonomy" id="663606"/>
    <lineage>
        <taxon>Bacteria</taxon>
        <taxon>Bacillati</taxon>
        <taxon>Actinomycetota</taxon>
        <taxon>Actinomycetes</taxon>
        <taxon>Pseudonocardiales</taxon>
        <taxon>Pseudonocardiaceae</taxon>
        <taxon>Actinomycetospora</taxon>
    </lineage>
</organism>